<dbReference type="PANTHER" id="PTHR33325:SF11">
    <property type="entry name" value="COLD SHOCK DOMAIN-CONTAINING PROTEIN 4-LIKE"/>
    <property type="match status" value="1"/>
</dbReference>
<reference evidence="1 2" key="1">
    <citation type="submission" date="2019-06" db="EMBL/GenBank/DDBJ databases">
        <title>WGS assembly of Gossypium darwinii.</title>
        <authorList>
            <person name="Chen Z.J."/>
            <person name="Sreedasyam A."/>
            <person name="Ando A."/>
            <person name="Song Q."/>
            <person name="De L."/>
            <person name="Hulse-Kemp A."/>
            <person name="Ding M."/>
            <person name="Ye W."/>
            <person name="Kirkbride R."/>
            <person name="Jenkins J."/>
            <person name="Plott C."/>
            <person name="Lovell J."/>
            <person name="Lin Y.-M."/>
            <person name="Vaughn R."/>
            <person name="Liu B."/>
            <person name="Li W."/>
            <person name="Simpson S."/>
            <person name="Scheffler B."/>
            <person name="Saski C."/>
            <person name="Grover C."/>
            <person name="Hu G."/>
            <person name="Conover J."/>
            <person name="Carlson J."/>
            <person name="Shu S."/>
            <person name="Boston L."/>
            <person name="Williams M."/>
            <person name="Peterson D."/>
            <person name="Mcgee K."/>
            <person name="Jones D."/>
            <person name="Wendel J."/>
            <person name="Stelly D."/>
            <person name="Grimwood J."/>
            <person name="Schmutz J."/>
        </authorList>
    </citation>
    <scope>NUCLEOTIDE SEQUENCE [LARGE SCALE GENOMIC DNA]</scope>
    <source>
        <strain evidence="1">1808015.09</strain>
    </source>
</reference>
<gene>
    <name evidence="1" type="ORF">ES288_D05G392600v1</name>
</gene>
<organism evidence="1 2">
    <name type="scientific">Gossypium darwinii</name>
    <name type="common">Darwin's cotton</name>
    <name type="synonym">Gossypium barbadense var. darwinii</name>
    <dbReference type="NCBI Taxonomy" id="34276"/>
    <lineage>
        <taxon>Eukaryota</taxon>
        <taxon>Viridiplantae</taxon>
        <taxon>Streptophyta</taxon>
        <taxon>Embryophyta</taxon>
        <taxon>Tracheophyta</taxon>
        <taxon>Spermatophyta</taxon>
        <taxon>Magnoliopsida</taxon>
        <taxon>eudicotyledons</taxon>
        <taxon>Gunneridae</taxon>
        <taxon>Pentapetalae</taxon>
        <taxon>rosids</taxon>
        <taxon>malvids</taxon>
        <taxon>Malvales</taxon>
        <taxon>Malvaceae</taxon>
        <taxon>Malvoideae</taxon>
        <taxon>Gossypium</taxon>
    </lineage>
</organism>
<dbReference type="PANTHER" id="PTHR33325">
    <property type="entry name" value="ZINC FINGER, CCHC-TYPE-RELATED"/>
    <property type="match status" value="1"/>
</dbReference>
<evidence type="ECO:0000313" key="1">
    <source>
        <dbReference type="EMBL" id="TYG71399.1"/>
    </source>
</evidence>
<protein>
    <submittedName>
        <fullName evidence="1">Uncharacterized protein</fullName>
    </submittedName>
</protein>
<dbReference type="Proteomes" id="UP000323506">
    <property type="component" value="Chromosome D05"/>
</dbReference>
<dbReference type="AlphaFoldDB" id="A0A5D2CPD7"/>
<evidence type="ECO:0000313" key="2">
    <source>
        <dbReference type="Proteomes" id="UP000323506"/>
    </source>
</evidence>
<dbReference type="EMBL" id="CM017705">
    <property type="protein sequence ID" value="TYG71399.1"/>
    <property type="molecule type" value="Genomic_DNA"/>
</dbReference>
<proteinExistence type="predicted"/>
<sequence>MPNLIKLEFIAPDISERNDLLWVLDVEIHLNTMNLRDIIKEGNPTFKHDCTTEMIFFDRHLHKELKIEYLNVKYPLNFWNNLKERFKRQKIIILPKTRCLKIELYVEILNFNSCETTYNV</sequence>
<accession>A0A5D2CPD7</accession>
<name>A0A5D2CPD7_GOSDA</name>
<keyword evidence="2" id="KW-1185">Reference proteome</keyword>